<comment type="similarity">
    <text evidence="2">Belongs to the HAUS1 family.</text>
</comment>
<dbReference type="PRINTS" id="PR02087">
    <property type="entry name" value="HAUSAUGMINL1"/>
</dbReference>
<dbReference type="PANTHER" id="PTHR31570:SF1">
    <property type="entry name" value="HAUS AUGMIN-LIKE COMPLEX SUBUNIT 1"/>
    <property type="match status" value="1"/>
</dbReference>
<keyword evidence="6" id="KW-0498">Mitosis</keyword>
<dbReference type="GeneID" id="104715897"/>
<dbReference type="Proteomes" id="UP000694864">
    <property type="component" value="Chromosome 9"/>
</dbReference>
<evidence type="ECO:0000256" key="2">
    <source>
        <dbReference type="ARBA" id="ARBA00005479"/>
    </source>
</evidence>
<evidence type="ECO:0000256" key="1">
    <source>
        <dbReference type="ARBA" id="ARBA00004186"/>
    </source>
</evidence>
<evidence type="ECO:0000256" key="6">
    <source>
        <dbReference type="ARBA" id="ARBA00022776"/>
    </source>
</evidence>
<evidence type="ECO:0000256" key="8">
    <source>
        <dbReference type="ARBA" id="ARBA00023212"/>
    </source>
</evidence>
<comment type="subcellular location">
    <subcellularLocation>
        <location evidence="1">Cytoplasm</location>
        <location evidence="1">Cytoskeleton</location>
        <location evidence="1">Spindle</location>
    </subcellularLocation>
</comment>
<protein>
    <submittedName>
        <fullName evidence="12">AUGMIN subunit 1-like</fullName>
    </submittedName>
</protein>
<reference evidence="11" key="1">
    <citation type="journal article" date="2014" name="Nat. Commun.">
        <title>The emerging biofuel crop Camelina sativa retains a highly undifferentiated hexaploid genome structure.</title>
        <authorList>
            <person name="Kagale S."/>
            <person name="Koh C."/>
            <person name="Nixon J."/>
            <person name="Bollina V."/>
            <person name="Clarke W.E."/>
            <person name="Tuteja R."/>
            <person name="Spillane C."/>
            <person name="Robinson S.J."/>
            <person name="Links M.G."/>
            <person name="Clarke C."/>
            <person name="Higgins E.E."/>
            <person name="Huebert T."/>
            <person name="Sharpe A.G."/>
            <person name="Parkin I.A."/>
        </authorList>
    </citation>
    <scope>NUCLEOTIDE SEQUENCE [LARGE SCALE GENOMIC DNA]</scope>
    <source>
        <strain evidence="11">cv. DH55</strain>
    </source>
</reference>
<sequence length="305" mass="34495">MSHVSNDLAAVKGGSDAARIVVVKAWLNSQFEAVGREVPNVEYTHGNINHLYNLAIASQAKSQAATIVAKDFRRKASEYRAQGARVREILESAGMSQDSLPSDVVSSAQVVANVANLLNIRDTELSSFLVAMGDISLRKSEVEEKRAKAQMESNVLLDYTRKAIQKLTYLKKLLAELEDDVVVPCESLMENWKTNMEVMAIKEEQYKKKYKDSEIRWLKRQQDASEMLLKYNPKISHRDLVEMAEHRKELEKMTKPVLDALRSYQDLPPDIALASLAIEEKNRQFEAAERRLEEVLQSALETSDV</sequence>
<keyword evidence="7 10" id="KW-0175">Coiled coil</keyword>
<evidence type="ECO:0000256" key="9">
    <source>
        <dbReference type="ARBA" id="ARBA00023306"/>
    </source>
</evidence>
<reference evidence="12" key="2">
    <citation type="submission" date="2025-08" db="UniProtKB">
        <authorList>
            <consortium name="RefSeq"/>
        </authorList>
    </citation>
    <scope>IDENTIFICATION</scope>
    <source>
        <tissue evidence="12">Leaf</tissue>
    </source>
</reference>
<keyword evidence="4" id="KW-0132">Cell division</keyword>
<evidence type="ECO:0000313" key="12">
    <source>
        <dbReference type="RefSeq" id="XP_010431566.1"/>
    </source>
</evidence>
<evidence type="ECO:0000256" key="10">
    <source>
        <dbReference type="SAM" id="Coils"/>
    </source>
</evidence>
<evidence type="ECO:0000313" key="11">
    <source>
        <dbReference type="Proteomes" id="UP000694864"/>
    </source>
</evidence>
<dbReference type="InterPro" id="IPR026243">
    <property type="entry name" value="HAUS1"/>
</dbReference>
<keyword evidence="9" id="KW-0131">Cell cycle</keyword>
<keyword evidence="11" id="KW-1185">Reference proteome</keyword>
<organism evidence="11 12">
    <name type="scientific">Camelina sativa</name>
    <name type="common">False flax</name>
    <name type="synonym">Myagrum sativum</name>
    <dbReference type="NCBI Taxonomy" id="90675"/>
    <lineage>
        <taxon>Eukaryota</taxon>
        <taxon>Viridiplantae</taxon>
        <taxon>Streptophyta</taxon>
        <taxon>Embryophyta</taxon>
        <taxon>Tracheophyta</taxon>
        <taxon>Spermatophyta</taxon>
        <taxon>Magnoliopsida</taxon>
        <taxon>eudicotyledons</taxon>
        <taxon>Gunneridae</taxon>
        <taxon>Pentapetalae</taxon>
        <taxon>rosids</taxon>
        <taxon>malvids</taxon>
        <taxon>Brassicales</taxon>
        <taxon>Brassicaceae</taxon>
        <taxon>Camelineae</taxon>
        <taxon>Camelina</taxon>
    </lineage>
</organism>
<keyword evidence="8" id="KW-0206">Cytoskeleton</keyword>
<dbReference type="PANTHER" id="PTHR31570">
    <property type="entry name" value="HAUS AUGMIN-LIKE COMPLEX SUBUNIT 1"/>
    <property type="match status" value="1"/>
</dbReference>
<keyword evidence="3" id="KW-0963">Cytoplasm</keyword>
<evidence type="ECO:0000256" key="3">
    <source>
        <dbReference type="ARBA" id="ARBA00022490"/>
    </source>
</evidence>
<dbReference type="Pfam" id="PF25762">
    <property type="entry name" value="HAUS1"/>
    <property type="match status" value="1"/>
</dbReference>
<evidence type="ECO:0000256" key="5">
    <source>
        <dbReference type="ARBA" id="ARBA00022701"/>
    </source>
</evidence>
<name>A0ABM0TUB8_CAMSA</name>
<accession>A0ABM0TUB8</accession>
<feature type="coiled-coil region" evidence="10">
    <location>
        <begin position="271"/>
        <end position="302"/>
    </location>
</feature>
<gene>
    <name evidence="12" type="primary">LOC104715897</name>
</gene>
<keyword evidence="5" id="KW-0493">Microtubule</keyword>
<evidence type="ECO:0000256" key="7">
    <source>
        <dbReference type="ARBA" id="ARBA00023054"/>
    </source>
</evidence>
<dbReference type="RefSeq" id="XP_010431566.1">
    <property type="nucleotide sequence ID" value="XM_010433264.2"/>
</dbReference>
<proteinExistence type="inferred from homology"/>
<evidence type="ECO:0000256" key="4">
    <source>
        <dbReference type="ARBA" id="ARBA00022618"/>
    </source>
</evidence>